<evidence type="ECO:0000259" key="2">
    <source>
        <dbReference type="Pfam" id="PF01397"/>
    </source>
</evidence>
<dbReference type="AlphaFoldDB" id="A0A6A6K7G8"/>
<dbReference type="Pfam" id="PF07727">
    <property type="entry name" value="RVT_2"/>
    <property type="match status" value="1"/>
</dbReference>
<feature type="domain" description="Terpene synthase N-terminal" evidence="2">
    <location>
        <begin position="186"/>
        <end position="257"/>
    </location>
</feature>
<dbReference type="Gene3D" id="1.50.10.130">
    <property type="entry name" value="Terpene synthase, N-terminal domain"/>
    <property type="match status" value="1"/>
</dbReference>
<dbReference type="CDD" id="cd09272">
    <property type="entry name" value="RNase_HI_RT_Ty1"/>
    <property type="match status" value="1"/>
</dbReference>
<dbReference type="InterPro" id="IPR036965">
    <property type="entry name" value="Terpene_synth_N_sf"/>
</dbReference>
<dbReference type="Proteomes" id="UP000467840">
    <property type="component" value="Chromosome 12"/>
</dbReference>
<sequence length="357" mass="40799">MQCKFEMSDLGLLSYYLGIEVKQNQREITLCQTAYAKKILEKLGMGECNPCQIPMEPRTKMSKFGNGEPSVDETQYRSVIGSLRYLVHTRPDLAYSVGVMSRYMEAPNTSHLTAVKQILSDSDMAGDIDDRKSTTGVIYFLGNNPITWVSQKQKIVALSSCEAEYIAATAGTCQGVWLGRVLSNIKIFNSFRDEMGNFKMCLSEDWEGMLSLYEASFLSEEGESILQFARDFTTTSLKKYAEQSEDQNLSMIISHALELPLHWRMLRLESRWYIDVYERKQGMNPLLLELAKLDFNSVQATHQDDLKYVSRFGGKVELCQRQDSGELLMDNWGDIRATIQLLQENEHKSQFTINNNR</sequence>
<evidence type="ECO:0000259" key="3">
    <source>
        <dbReference type="Pfam" id="PF07727"/>
    </source>
</evidence>
<protein>
    <recommendedName>
        <fullName evidence="6">Reverse transcriptase Ty1/copia-type domain-containing protein</fullName>
    </recommendedName>
</protein>
<organism evidence="4 5">
    <name type="scientific">Hevea brasiliensis</name>
    <name type="common">Para rubber tree</name>
    <name type="synonym">Siphonia brasiliensis</name>
    <dbReference type="NCBI Taxonomy" id="3981"/>
    <lineage>
        <taxon>Eukaryota</taxon>
        <taxon>Viridiplantae</taxon>
        <taxon>Streptophyta</taxon>
        <taxon>Embryophyta</taxon>
        <taxon>Tracheophyta</taxon>
        <taxon>Spermatophyta</taxon>
        <taxon>Magnoliopsida</taxon>
        <taxon>eudicotyledons</taxon>
        <taxon>Gunneridae</taxon>
        <taxon>Pentapetalae</taxon>
        <taxon>rosids</taxon>
        <taxon>fabids</taxon>
        <taxon>Malpighiales</taxon>
        <taxon>Euphorbiaceae</taxon>
        <taxon>Crotonoideae</taxon>
        <taxon>Micrandreae</taxon>
        <taxon>Hevea</taxon>
    </lineage>
</organism>
<comment type="caution">
    <text evidence="4">The sequence shown here is derived from an EMBL/GenBank/DDBJ whole genome shotgun (WGS) entry which is preliminary data.</text>
</comment>
<evidence type="ECO:0000256" key="1">
    <source>
        <dbReference type="ARBA" id="ARBA00001946"/>
    </source>
</evidence>
<dbReference type="SUPFAM" id="SSF48576">
    <property type="entry name" value="Terpenoid synthases"/>
    <property type="match status" value="1"/>
</dbReference>
<dbReference type="PANTHER" id="PTHR11439:SF515">
    <property type="entry name" value="GAG-POL POLYPROTEIN"/>
    <property type="match status" value="1"/>
</dbReference>
<proteinExistence type="predicted"/>
<evidence type="ECO:0000313" key="4">
    <source>
        <dbReference type="EMBL" id="KAF2284335.1"/>
    </source>
</evidence>
<dbReference type="InterPro" id="IPR008930">
    <property type="entry name" value="Terpenoid_cyclase/PrenylTrfase"/>
</dbReference>
<keyword evidence="5" id="KW-1185">Reference proteome</keyword>
<name>A0A6A6K7G8_HEVBR</name>
<accession>A0A6A6K7G8</accession>
<dbReference type="InterPro" id="IPR008949">
    <property type="entry name" value="Isoprenoid_synthase_dom_sf"/>
</dbReference>
<gene>
    <name evidence="4" type="ORF">GH714_020616</name>
</gene>
<reference evidence="4 5" key="1">
    <citation type="journal article" date="2020" name="Mol. Plant">
        <title>The Chromosome-Based Rubber Tree Genome Provides New Insights into Spurge Genome Evolution and Rubber Biosynthesis.</title>
        <authorList>
            <person name="Liu J."/>
            <person name="Shi C."/>
            <person name="Shi C.C."/>
            <person name="Li W."/>
            <person name="Zhang Q.J."/>
            <person name="Zhang Y."/>
            <person name="Li K."/>
            <person name="Lu H.F."/>
            <person name="Shi C."/>
            <person name="Zhu S.T."/>
            <person name="Xiao Z.Y."/>
            <person name="Nan H."/>
            <person name="Yue Y."/>
            <person name="Zhu X.G."/>
            <person name="Wu Y."/>
            <person name="Hong X.N."/>
            <person name="Fan G.Y."/>
            <person name="Tong Y."/>
            <person name="Zhang D."/>
            <person name="Mao C.L."/>
            <person name="Liu Y.L."/>
            <person name="Hao S.J."/>
            <person name="Liu W.Q."/>
            <person name="Lv M.Q."/>
            <person name="Zhang H.B."/>
            <person name="Liu Y."/>
            <person name="Hu-Tang G.R."/>
            <person name="Wang J.P."/>
            <person name="Wang J.H."/>
            <person name="Sun Y.H."/>
            <person name="Ni S.B."/>
            <person name="Chen W.B."/>
            <person name="Zhang X.C."/>
            <person name="Jiao Y.N."/>
            <person name="Eichler E.E."/>
            <person name="Li G.H."/>
            <person name="Liu X."/>
            <person name="Gao L.Z."/>
        </authorList>
    </citation>
    <scope>NUCLEOTIDE SEQUENCE [LARGE SCALE GENOMIC DNA]</scope>
    <source>
        <strain evidence="5">cv. GT1</strain>
        <tissue evidence="4">Leaf</tissue>
    </source>
</reference>
<dbReference type="InterPro" id="IPR001906">
    <property type="entry name" value="Terpene_synth_N"/>
</dbReference>
<feature type="domain" description="Reverse transcriptase Ty1/copia-type" evidence="3">
    <location>
        <begin position="1"/>
        <end position="56"/>
    </location>
</feature>
<comment type="cofactor">
    <cofactor evidence="1">
        <name>Mg(2+)</name>
        <dbReference type="ChEBI" id="CHEBI:18420"/>
    </cofactor>
</comment>
<evidence type="ECO:0008006" key="6">
    <source>
        <dbReference type="Google" id="ProtNLM"/>
    </source>
</evidence>
<dbReference type="SUPFAM" id="SSF48239">
    <property type="entry name" value="Terpenoid cyclases/Protein prenyltransferases"/>
    <property type="match status" value="1"/>
</dbReference>
<dbReference type="EMBL" id="JAAGAX010000018">
    <property type="protein sequence ID" value="KAF2284335.1"/>
    <property type="molecule type" value="Genomic_DNA"/>
</dbReference>
<dbReference type="GO" id="GO:0010333">
    <property type="term" value="F:terpene synthase activity"/>
    <property type="evidence" value="ECO:0007669"/>
    <property type="project" value="InterPro"/>
</dbReference>
<dbReference type="Gene3D" id="1.10.600.10">
    <property type="entry name" value="Farnesyl Diphosphate Synthase"/>
    <property type="match status" value="1"/>
</dbReference>
<dbReference type="Pfam" id="PF01397">
    <property type="entry name" value="Terpene_synth"/>
    <property type="match status" value="1"/>
</dbReference>
<evidence type="ECO:0000313" key="5">
    <source>
        <dbReference type="Proteomes" id="UP000467840"/>
    </source>
</evidence>
<dbReference type="InterPro" id="IPR013103">
    <property type="entry name" value="RVT_2"/>
</dbReference>
<dbReference type="PANTHER" id="PTHR11439">
    <property type="entry name" value="GAG-POL-RELATED RETROTRANSPOSON"/>
    <property type="match status" value="1"/>
</dbReference>